<evidence type="ECO:0000313" key="5">
    <source>
        <dbReference type="EMBL" id="KIM88528.1"/>
    </source>
</evidence>
<dbReference type="CDD" id="cd23837">
    <property type="entry name" value="UBCc_UBE2O"/>
    <property type="match status" value="1"/>
</dbReference>
<dbReference type="HOGENOM" id="CLU_005619_0_0_1"/>
<dbReference type="STRING" id="765440.A0A0C3BPT2"/>
<feature type="region of interest" description="Disordered" evidence="3">
    <location>
        <begin position="580"/>
        <end position="603"/>
    </location>
</feature>
<dbReference type="PANTHER" id="PTHR46116">
    <property type="entry name" value="(E3-INDEPENDENT) E2 UBIQUITIN-CONJUGATING ENZYME"/>
    <property type="match status" value="1"/>
</dbReference>
<keyword evidence="2" id="KW-0833">Ubl conjugation pathway</keyword>
<dbReference type="OrthoDB" id="1926878at2759"/>
<evidence type="ECO:0000256" key="1">
    <source>
        <dbReference type="ARBA" id="ARBA00022679"/>
    </source>
</evidence>
<feature type="compositionally biased region" description="Acidic residues" evidence="3">
    <location>
        <begin position="545"/>
        <end position="562"/>
    </location>
</feature>
<dbReference type="InParanoid" id="A0A0C3BPT2"/>
<protein>
    <recommendedName>
        <fullName evidence="4">UBC core domain-containing protein</fullName>
    </recommendedName>
</protein>
<dbReference type="Proteomes" id="UP000054166">
    <property type="component" value="Unassembled WGS sequence"/>
</dbReference>
<dbReference type="PROSITE" id="PS50127">
    <property type="entry name" value="UBC_2"/>
    <property type="match status" value="1"/>
</dbReference>
<dbReference type="InterPro" id="IPR000608">
    <property type="entry name" value="UBC"/>
</dbReference>
<keyword evidence="6" id="KW-1185">Reference proteome</keyword>
<dbReference type="AlphaFoldDB" id="A0A0C3BPT2"/>
<sequence length="946" mass="104514">MIPTRKDVKASPTKEDIIQRVGSPKSYGVVMRCWHDADDCLPPPGPQLDPLMRQLQQGEVGVSFFPNGIRDILPESNFVLIDRSFQPGDLCKRSIDDVHSGVVTSVEVKARLAHAISGEPVEGWKSVDQFERSTTAEVGDYVLCDDWVGQVIELFDESIIQLAGGQLVRLPELSSRLSVGDKGNDILPPAMGASNNFFMGSSNAPGNVDTVVHVEHTVLAVCWLAINQTLNPAEAQVRRRPQRLWYKEDLSKLTLIKTRSDQDIRVGDKVFLKDATDAPVTVHGQEGDPAGTVTISALTVQETHTTVNVLWQDGMQETLRSTALIPHMNPDEYDCWPGDHVLCRNEDRQCAVVVQYVNASERIASIRYSDTSTELASVLELDPHGTSDLSVEVPHSTLGVRRGDFVFIHPDGATNGLEKPRVPKIGEVEPWVREVPVTAEGHLAGWRREMAEIGAEIATNRGPGRGTEGKVRRPLKQDSWLIWCGEVTGVSTFTIILLDTSSISQSSQLRLDGTAEVTHPNSIVSVYPLERLTKLYDGIEQLEDDGWAGDTSDGDESVDENGDGLWLKDGEGVWRYRLDDADGNEWQETDKNEDGVGDGDEDDGMDVEDDGMDVDDDFGTDFMTVSSHPDTPPPLPEPISAVAPFSAAQKIFDDAEGPVSNSNMDQESNPAGAGADLSPWKRFDILESAPHDHAFYATAPSQPSKNFIGRLTKEYRVLLSSLPESIIVRAYEDRTDLLRSVIIGPDNTPYQDAPFVIDWMLDSNFPHSPPMAHFLSWTNGNGRVNPNLYEEGKVCLSILNTWSGEKSESWSAARSSLLQALVSIQGLVLVKEPWFCEPAYEKLRGTEEGIVNSRLYNEKAYCLSRGFVRRALESPLGGLESDITWWYYTNRRLEKVILDSRALIAKSKLPPGDDDRELAVPRLTGGGIITLERTLSKLQSLLDSHR</sequence>
<reference evidence="6" key="2">
    <citation type="submission" date="2015-01" db="EMBL/GenBank/DDBJ databases">
        <title>Evolutionary Origins and Diversification of the Mycorrhizal Mutualists.</title>
        <authorList>
            <consortium name="DOE Joint Genome Institute"/>
            <consortium name="Mycorrhizal Genomics Consortium"/>
            <person name="Kohler A."/>
            <person name="Kuo A."/>
            <person name="Nagy L.G."/>
            <person name="Floudas D."/>
            <person name="Copeland A."/>
            <person name="Barry K.W."/>
            <person name="Cichocki N."/>
            <person name="Veneault-Fourrey C."/>
            <person name="LaButti K."/>
            <person name="Lindquist E.A."/>
            <person name="Lipzen A."/>
            <person name="Lundell T."/>
            <person name="Morin E."/>
            <person name="Murat C."/>
            <person name="Riley R."/>
            <person name="Ohm R."/>
            <person name="Sun H."/>
            <person name="Tunlid A."/>
            <person name="Henrissat B."/>
            <person name="Grigoriev I.V."/>
            <person name="Hibbett D.S."/>
            <person name="Martin F."/>
        </authorList>
    </citation>
    <scope>NUCLEOTIDE SEQUENCE [LARGE SCALE GENOMIC DNA]</scope>
    <source>
        <strain evidence="6">F 1598</strain>
    </source>
</reference>
<evidence type="ECO:0000256" key="3">
    <source>
        <dbReference type="SAM" id="MobiDB-lite"/>
    </source>
</evidence>
<proteinExistence type="predicted"/>
<evidence type="ECO:0000259" key="4">
    <source>
        <dbReference type="PROSITE" id="PS50127"/>
    </source>
</evidence>
<dbReference type="GO" id="GO:0061631">
    <property type="term" value="F:ubiquitin conjugating enzyme activity"/>
    <property type="evidence" value="ECO:0007669"/>
    <property type="project" value="TreeGrafter"/>
</dbReference>
<evidence type="ECO:0000313" key="6">
    <source>
        <dbReference type="Proteomes" id="UP000054166"/>
    </source>
</evidence>
<dbReference type="SMART" id="SM00212">
    <property type="entry name" value="UBCc"/>
    <property type="match status" value="1"/>
</dbReference>
<dbReference type="EMBL" id="KN832976">
    <property type="protein sequence ID" value="KIM88528.1"/>
    <property type="molecule type" value="Genomic_DNA"/>
</dbReference>
<accession>A0A0C3BPT2</accession>
<gene>
    <name evidence="5" type="ORF">PILCRDRAFT_2757</name>
</gene>
<evidence type="ECO:0000256" key="2">
    <source>
        <dbReference type="ARBA" id="ARBA00022786"/>
    </source>
</evidence>
<dbReference type="PANTHER" id="PTHR46116:SF15">
    <property type="entry name" value="(E3-INDEPENDENT) E2 UBIQUITIN-CONJUGATING ENZYME"/>
    <property type="match status" value="1"/>
</dbReference>
<name>A0A0C3BPT2_PILCF</name>
<dbReference type="Pfam" id="PF00179">
    <property type="entry name" value="UQ_con"/>
    <property type="match status" value="1"/>
</dbReference>
<dbReference type="InterPro" id="IPR016135">
    <property type="entry name" value="UBQ-conjugating_enzyme/RWD"/>
</dbReference>
<dbReference type="SUPFAM" id="SSF54495">
    <property type="entry name" value="UBC-like"/>
    <property type="match status" value="1"/>
</dbReference>
<feature type="domain" description="UBC core" evidence="4">
    <location>
        <begin position="706"/>
        <end position="869"/>
    </location>
</feature>
<reference evidence="5 6" key="1">
    <citation type="submission" date="2014-04" db="EMBL/GenBank/DDBJ databases">
        <authorList>
            <consortium name="DOE Joint Genome Institute"/>
            <person name="Kuo A."/>
            <person name="Tarkka M."/>
            <person name="Buscot F."/>
            <person name="Kohler A."/>
            <person name="Nagy L.G."/>
            <person name="Floudas D."/>
            <person name="Copeland A."/>
            <person name="Barry K.W."/>
            <person name="Cichocki N."/>
            <person name="Veneault-Fourrey C."/>
            <person name="LaButti K."/>
            <person name="Lindquist E.A."/>
            <person name="Lipzen A."/>
            <person name="Lundell T."/>
            <person name="Morin E."/>
            <person name="Murat C."/>
            <person name="Sun H."/>
            <person name="Tunlid A."/>
            <person name="Henrissat B."/>
            <person name="Grigoriev I.V."/>
            <person name="Hibbett D.S."/>
            <person name="Martin F."/>
            <person name="Nordberg H.P."/>
            <person name="Cantor M.N."/>
            <person name="Hua S.X."/>
        </authorList>
    </citation>
    <scope>NUCLEOTIDE SEQUENCE [LARGE SCALE GENOMIC DNA]</scope>
    <source>
        <strain evidence="5 6">F 1598</strain>
    </source>
</reference>
<organism evidence="5 6">
    <name type="scientific">Piloderma croceum (strain F 1598)</name>
    <dbReference type="NCBI Taxonomy" id="765440"/>
    <lineage>
        <taxon>Eukaryota</taxon>
        <taxon>Fungi</taxon>
        <taxon>Dikarya</taxon>
        <taxon>Basidiomycota</taxon>
        <taxon>Agaricomycotina</taxon>
        <taxon>Agaricomycetes</taxon>
        <taxon>Agaricomycetidae</taxon>
        <taxon>Atheliales</taxon>
        <taxon>Atheliaceae</taxon>
        <taxon>Piloderma</taxon>
    </lineage>
</organism>
<feature type="region of interest" description="Disordered" evidence="3">
    <location>
        <begin position="545"/>
        <end position="564"/>
    </location>
</feature>
<dbReference type="Gene3D" id="3.10.110.10">
    <property type="entry name" value="Ubiquitin Conjugating Enzyme"/>
    <property type="match status" value="1"/>
</dbReference>
<keyword evidence="1" id="KW-0808">Transferase</keyword>